<evidence type="ECO:0000256" key="1">
    <source>
        <dbReference type="SAM" id="SignalP"/>
    </source>
</evidence>
<dbReference type="EMBL" id="JAWDGP010001866">
    <property type="protein sequence ID" value="KAK3787352.1"/>
    <property type="molecule type" value="Genomic_DNA"/>
</dbReference>
<organism evidence="2 3">
    <name type="scientific">Elysia crispata</name>
    <name type="common">lettuce slug</name>
    <dbReference type="NCBI Taxonomy" id="231223"/>
    <lineage>
        <taxon>Eukaryota</taxon>
        <taxon>Metazoa</taxon>
        <taxon>Spiralia</taxon>
        <taxon>Lophotrochozoa</taxon>
        <taxon>Mollusca</taxon>
        <taxon>Gastropoda</taxon>
        <taxon>Heterobranchia</taxon>
        <taxon>Euthyneura</taxon>
        <taxon>Panpulmonata</taxon>
        <taxon>Sacoglossa</taxon>
        <taxon>Placobranchoidea</taxon>
        <taxon>Plakobranchidae</taxon>
        <taxon>Elysia</taxon>
    </lineage>
</organism>
<feature type="chain" id="PRO_5042158843" description="Secreted protein" evidence="1">
    <location>
        <begin position="20"/>
        <end position="127"/>
    </location>
</feature>
<evidence type="ECO:0000313" key="2">
    <source>
        <dbReference type="EMBL" id="KAK3787352.1"/>
    </source>
</evidence>
<evidence type="ECO:0000313" key="3">
    <source>
        <dbReference type="Proteomes" id="UP001283361"/>
    </source>
</evidence>
<keyword evidence="1" id="KW-0732">Signal</keyword>
<proteinExistence type="predicted"/>
<dbReference type="AlphaFoldDB" id="A0AAE1DYG1"/>
<comment type="caution">
    <text evidence="2">The sequence shown here is derived from an EMBL/GenBank/DDBJ whole genome shotgun (WGS) entry which is preliminary data.</text>
</comment>
<protein>
    <recommendedName>
        <fullName evidence="4">Secreted protein</fullName>
    </recommendedName>
</protein>
<evidence type="ECO:0008006" key="4">
    <source>
        <dbReference type="Google" id="ProtNLM"/>
    </source>
</evidence>
<feature type="signal peptide" evidence="1">
    <location>
        <begin position="1"/>
        <end position="19"/>
    </location>
</feature>
<accession>A0AAE1DYG1</accession>
<name>A0AAE1DYG1_9GAST</name>
<keyword evidence="3" id="KW-1185">Reference proteome</keyword>
<reference evidence="2" key="1">
    <citation type="journal article" date="2023" name="G3 (Bethesda)">
        <title>A reference genome for the long-term kleptoplast-retaining sea slug Elysia crispata morphotype clarki.</title>
        <authorList>
            <person name="Eastman K.E."/>
            <person name="Pendleton A.L."/>
            <person name="Shaikh M.A."/>
            <person name="Suttiyut T."/>
            <person name="Ogas R."/>
            <person name="Tomko P."/>
            <person name="Gavelis G."/>
            <person name="Widhalm J.R."/>
            <person name="Wisecaver J.H."/>
        </authorList>
    </citation>
    <scope>NUCLEOTIDE SEQUENCE</scope>
    <source>
        <strain evidence="2">ECLA1</strain>
    </source>
</reference>
<dbReference type="Proteomes" id="UP001283361">
    <property type="component" value="Unassembled WGS sequence"/>
</dbReference>
<sequence>MSTLSLILCWTVGMSTLRGGRPLDQRRPHRYLTARWCCETRFMTSNTKDDPETSKSNFYFRTHSKLQYFINLSQQNAFKASVPHEPLPAERIQRFKASLTSPSRTHSTLQGFINLSQQNAFNASRLH</sequence>
<gene>
    <name evidence="2" type="ORF">RRG08_065353</name>
</gene>